<evidence type="ECO:0000313" key="3">
    <source>
        <dbReference type="Proteomes" id="UP000314294"/>
    </source>
</evidence>
<gene>
    <name evidence="2" type="ORF">EYF80_039677</name>
</gene>
<protein>
    <submittedName>
        <fullName evidence="2">Uncharacterized protein</fullName>
    </submittedName>
</protein>
<feature type="compositionally biased region" description="Basic and acidic residues" evidence="1">
    <location>
        <begin position="770"/>
        <end position="782"/>
    </location>
</feature>
<name>A0A4Z2GBN8_9TELE</name>
<feature type="compositionally biased region" description="Low complexity" evidence="1">
    <location>
        <begin position="786"/>
        <end position="797"/>
    </location>
</feature>
<proteinExistence type="predicted"/>
<keyword evidence="3" id="KW-1185">Reference proteome</keyword>
<dbReference type="Proteomes" id="UP000314294">
    <property type="component" value="Unassembled WGS sequence"/>
</dbReference>
<evidence type="ECO:0000313" key="2">
    <source>
        <dbReference type="EMBL" id="TNN50134.1"/>
    </source>
</evidence>
<feature type="compositionally biased region" description="Polar residues" evidence="1">
    <location>
        <begin position="821"/>
        <end position="831"/>
    </location>
</feature>
<evidence type="ECO:0000256" key="1">
    <source>
        <dbReference type="SAM" id="MobiDB-lite"/>
    </source>
</evidence>
<feature type="region of interest" description="Disordered" evidence="1">
    <location>
        <begin position="751"/>
        <end position="831"/>
    </location>
</feature>
<organism evidence="2 3">
    <name type="scientific">Liparis tanakae</name>
    <name type="common">Tanaka's snailfish</name>
    <dbReference type="NCBI Taxonomy" id="230148"/>
    <lineage>
        <taxon>Eukaryota</taxon>
        <taxon>Metazoa</taxon>
        <taxon>Chordata</taxon>
        <taxon>Craniata</taxon>
        <taxon>Vertebrata</taxon>
        <taxon>Euteleostomi</taxon>
        <taxon>Actinopterygii</taxon>
        <taxon>Neopterygii</taxon>
        <taxon>Teleostei</taxon>
        <taxon>Neoteleostei</taxon>
        <taxon>Acanthomorphata</taxon>
        <taxon>Eupercaria</taxon>
        <taxon>Perciformes</taxon>
        <taxon>Cottioidei</taxon>
        <taxon>Cottales</taxon>
        <taxon>Liparidae</taxon>
        <taxon>Liparis</taxon>
    </lineage>
</organism>
<sequence length="1703" mass="194063">MGFNLKMTSKSGVKKTLELKRITKSDCDMEQEELGTENMWKLRANRVKQILSAKELSPFSFSNRAGLEFNVGFGPKQNFSVDSLIDSILLEIARFAIAMNSSLQNFIMEILEYNFDFSLESEYQRNMFTCEIMNRVRKLKDCEDAVKFSKEVFELHGPILSISMTNQSVGNVNAELRSISRMEKCDVACGFPPPSQAETEEHISQKCVDLHPFCKEMSLKLHVNHTRPNKKLDINKLTYGAMTEVTNFAEKLCGTFEQICVDIVKHNLDLVSQSGDSDFAKSIVAQIAVALEKRNVPNATYVKGEKRKISTNVELDSQNNLCPDAASAGSSQAACVIQQGVNSPEMELQNNINVKLWQLKENHMKQILSRPHEEHCPLYSYSRCKKVGIDFNVGSGVKQNLDRKLLTNGVMVELHTFATDLMSAQKYFITEILEYNFHLDFNNELYRRVFAKKIFEQVRLNAKKKKSQIKVQFELPDTRCKPEPTFERNLYCPKCYQVRIQKNSQEEFDSRHVQHLCPQTMTIADSADANCSVQKPTKDPLSTFSAIEELIMDNYPRCKEIGLSLCVDKDKPKDKLDSQVLTHLIMVEISNFAKRMCGIQYKTLSDVIQHNFNTGMQGHFINTTLRSYRDIKEKDALLSWLNKVFEIQPLLINKPGIESQKKSTAVVHRSKRMESIKRRLALQTKVKADTLPSVVKKSEKKHASQGRCYPIRTEMGLDLEMISESGEKEKLELKQITKSVCDMEQKKMAPDNYYTCPLGESDLDSDELTDSEKAANKDELRIPKRSPSSDTSSVPTVNPYPEPCISSQSDENSPGGGGEEQIQTPNYTPNKHNMKQEELRTENMWKLRANRVEQILSSKGLSLFTFSEKFGLEFNIGFGPKQTFSVDSLFDALLLEIAKFAIAMNSSLQNFIMEILEYNFDINLENEYQRNMFTCAIMNGVRKLKDCEDAVKFSKKVFELHGPIPSISMANQSVGNVNAELRSISRMEECDGFPPHSQAQTEEHISQKCVDLHPFCKEICLKLHVNHTFPNKKLDINKLTYGAMTEVTNFAEQLCGTFEQICVDILKHNLDLDLQCGDSDLARSIVARIPVILEQRNLSSYVKSHNHPNSSQLLKLNFYNKPNSDAAGAGPSQNAIIDQEVNSSPDLEHQNESELKLWQLRANHIQQILSSPHEEHCPLYTYSRCKKVGIDFNVGSGVKQNLDPKLLTNGILVELGTFATALVSAQKYFITEILEYHFHLDFNNELYRSFFAQKTLAKILKNKPYTRQYAVLFELPDTGCKPGPGLERHLYCPKCYQVRNDKHRQEESDSRHVHHPHPQTVTVADSADANCSAQKPAKNPSFTFSAIEELIMDNYPCCKEGGLSLCVDKDKPKEKLDPYVLTDWIMVELNNFAKRMCGNKYKIISDVIQHNFNTGMQGQVVSTRLQFYKEIKEKDALLSWLNEVFVIQPLPIRQSRYGGEKKSSAVVQENVWMESIKKRKLALKTNTFQSAVKKSEKNPPSQGRCYRQLYQRRSKKAQKRKCTKYPMEVPDKKKRKGHFVQQARYQSDENRLHFLDGAKINEKTLFRHEDAELPTDPETSEVGGGCGGLLQGNLQIKEEEYDPCYQNIYPDTEQQYYPLHDEVKMESNAAEAENPGEPTELLRFTFPKSENENLQYSLAEPQGCAVSPNTVNTTQTEWDTEDVTYSVPVEAAEDLDYIMVTIG</sequence>
<accession>A0A4Z2GBN8</accession>
<dbReference type="OrthoDB" id="8719329at2759"/>
<comment type="caution">
    <text evidence="2">The sequence shown here is derived from an EMBL/GenBank/DDBJ whole genome shotgun (WGS) entry which is preliminary data.</text>
</comment>
<reference evidence="2 3" key="1">
    <citation type="submission" date="2019-03" db="EMBL/GenBank/DDBJ databases">
        <title>First draft genome of Liparis tanakae, snailfish: a comprehensive survey of snailfish specific genes.</title>
        <authorList>
            <person name="Kim W."/>
            <person name="Song I."/>
            <person name="Jeong J.-H."/>
            <person name="Kim D."/>
            <person name="Kim S."/>
            <person name="Ryu S."/>
            <person name="Song J.Y."/>
            <person name="Lee S.K."/>
        </authorList>
    </citation>
    <scope>NUCLEOTIDE SEQUENCE [LARGE SCALE GENOMIC DNA]</scope>
    <source>
        <tissue evidence="2">Muscle</tissue>
    </source>
</reference>
<dbReference type="EMBL" id="SRLO01000630">
    <property type="protein sequence ID" value="TNN50134.1"/>
    <property type="molecule type" value="Genomic_DNA"/>
</dbReference>
<feature type="region of interest" description="Disordered" evidence="1">
    <location>
        <begin position="1491"/>
        <end position="1513"/>
    </location>
</feature>